<feature type="signal peptide" evidence="2">
    <location>
        <begin position="1"/>
        <end position="24"/>
    </location>
</feature>
<feature type="domain" description="LTD" evidence="3">
    <location>
        <begin position="931"/>
        <end position="1048"/>
    </location>
</feature>
<dbReference type="InterPro" id="IPR014867">
    <property type="entry name" value="Spore_coat_CotH_CotH2/3/7"/>
</dbReference>
<comment type="caution">
    <text evidence="4">The sequence shown here is derived from an EMBL/GenBank/DDBJ whole genome shotgun (WGS) entry which is preliminary data.</text>
</comment>
<dbReference type="Gene3D" id="2.60.40.1260">
    <property type="entry name" value="Lamin Tail domain"/>
    <property type="match status" value="2"/>
</dbReference>
<organism evidence="4 5">
    <name type="scientific">Anaerobaca lacustris</name>
    <dbReference type="NCBI Taxonomy" id="3044600"/>
    <lineage>
        <taxon>Bacteria</taxon>
        <taxon>Pseudomonadati</taxon>
        <taxon>Planctomycetota</taxon>
        <taxon>Phycisphaerae</taxon>
        <taxon>Sedimentisphaerales</taxon>
        <taxon>Anaerobacaceae</taxon>
        <taxon>Anaerobaca</taxon>
    </lineage>
</organism>
<dbReference type="Pfam" id="PF13290">
    <property type="entry name" value="CHB_HEX_C_1"/>
    <property type="match status" value="1"/>
</dbReference>
<dbReference type="InterPro" id="IPR059177">
    <property type="entry name" value="GH29D-like_dom"/>
</dbReference>
<evidence type="ECO:0000259" key="3">
    <source>
        <dbReference type="PROSITE" id="PS51841"/>
    </source>
</evidence>
<dbReference type="InterPro" id="IPR001322">
    <property type="entry name" value="Lamin_tail_dom"/>
</dbReference>
<gene>
    <name evidence="4" type="ORF">QJ522_02805</name>
</gene>
<reference evidence="4" key="1">
    <citation type="submission" date="2023-05" db="EMBL/GenBank/DDBJ databases">
        <title>Anaerotaeda fermentans gen. nov., sp. nov., a novel anaerobic planctomycete of the new family within the order Sedimentisphaerales isolated from Taman Peninsula, Russia.</title>
        <authorList>
            <person name="Khomyakova M.A."/>
            <person name="Merkel A.Y."/>
            <person name="Slobodkin A.I."/>
        </authorList>
    </citation>
    <scope>NUCLEOTIDE SEQUENCE</scope>
    <source>
        <strain evidence="4">M17dextr</strain>
    </source>
</reference>
<dbReference type="EMBL" id="JASCXX010000002">
    <property type="protein sequence ID" value="MDI6447962.1"/>
    <property type="molecule type" value="Genomic_DNA"/>
</dbReference>
<dbReference type="Pfam" id="PF08757">
    <property type="entry name" value="CotH"/>
    <property type="match status" value="1"/>
</dbReference>
<dbReference type="Pfam" id="PF00932">
    <property type="entry name" value="LTD"/>
    <property type="match status" value="3"/>
</dbReference>
<feature type="domain" description="LTD" evidence="3">
    <location>
        <begin position="18"/>
        <end position="142"/>
    </location>
</feature>
<evidence type="ECO:0000313" key="4">
    <source>
        <dbReference type="EMBL" id="MDI6447962.1"/>
    </source>
</evidence>
<keyword evidence="5" id="KW-1185">Reference proteome</keyword>
<dbReference type="SUPFAM" id="SSF74853">
    <property type="entry name" value="Lamin A/C globular tail domain"/>
    <property type="match status" value="3"/>
</dbReference>
<sequence>MLKPIAMYFACTILLAASPYSSLAADTSLFINEVMASNATTVTDLRGNYSDWIEIYNAGRTPVDVGGMYLTDDPEDATQWRFPDNEPAKTVIASRGYLLVWADGGSGTTWLHADFKLDSAGEHVLLFAADGQTLLDSLVFGPQSPDVSFGRHPDAGETLRFFGEPTPGAPNNEGYLGEVAPLRVSHERGFYDSPFLLTITCPTEGAEIIYTTDGAVPDDGVDRRFPPGRLYTGPMLVRTTLCLRVMAVKEGWKPTSVYTHTYIFNAPATVRSLPVISLVGDPGKSLYEPDGVMGIVGGSYVNGVWTSSGPDSHNNVMDRGLERPVSCEWISPDDNSGFQIDCGLRVHGSNYTRPRYVRQNGYWSGYGKFSLRLYFRGRYGANRLEYPLFPESDVDRFASIVLRAGHNDRTNPFVKDELLRRLHKDMGSRAAVGRFANLFVNGEYKGYFNPTEHVKDEACQEWFDSDKPWDVMTMSGIRDGDTQSWNRMLDFARTQNLSIAANYAEMGRRLDIPSFIDYLIIRLWPNDWDWPQNNWSAAAERSETGQWKFFVWDAEGTFVSSQLQVDRFAELNGQSNANGILFRALKANPGFRRLFADRLYKHFYNGGALTEENVRGRFLEMREELRTVIGNMDSYIITGWTPNRQQVFIDACRREGLYTFDGPTFAVNGLPQQGGHVAAGGLLGLTAPRNDMTVYYTVDGADPAGDSPSVAPTVITLVKRGDRKRILVPTGPDVGDWTNPRSFDDSAWLPAVGLPGGVGYERGTGYEAYISTDVGAQMYNINGSCYIRIPFLFSGDRAAINTMTLRMQYDDGFVAYLNGTEVARRNFQGVPAWNSVASAAHADTDAVVFESIDISSHLDQLRSGTNLLAIHGLNVPLTSSDFLIVAELDVAERPSIAPPGEAMLYTGPVPLTVSTHVKARAQLNGVWGALNEATFAVGPVAESLRISELMYHPADPNAEFVELTNVGSETIDLNLVQFTDGIRFTFPSADLAPGEYLLVAEDVAAFEATYAAGLPVIGQYSGKLSNSGERIELKDAAGATIQSFTYRDDWYPITDGMGFSLTAEDPAGTAGGDWSHKVAWRPSAVVGGSPGFDDTGHVLPLGTVVVNEVLANSQGIGPDWIELHNTTARAVNIGGWFLSDNANNLMRYEIAPGTTIPPYGYLVFTEDQHFGNEDDPGCHSPFGLSRHGEMVSLHSGSAGDLTGYSEWETFGPTEPGVTVGRYRTSTGTVEFVEMDEPTPGQANSAPRIGPVVISEIMYHPSVSGDAEYVELLNTSDADVTFYDFERDAPWRFVGDGGAAIEMLFPEEPPVTLGPGEYLMLVRNRAVFDAVYRITTSPVILEWGPGSLDNTAQAIRLDKPGDLDDDGQRQWIAIDRVAYSNGSQHDAFLGGHDPWPADAAGTGLSLTRTETDGYANDPANWHAAVDSAGAARRRPTP</sequence>
<dbReference type="InterPro" id="IPR036415">
    <property type="entry name" value="Lamin_tail_dom_sf"/>
</dbReference>
<accession>A0AAW6TS02</accession>
<evidence type="ECO:0000256" key="1">
    <source>
        <dbReference type="SAM" id="MobiDB-lite"/>
    </source>
</evidence>
<dbReference type="Gene3D" id="2.60.120.260">
    <property type="entry name" value="Galactose-binding domain-like"/>
    <property type="match status" value="1"/>
</dbReference>
<dbReference type="Proteomes" id="UP001431776">
    <property type="component" value="Unassembled WGS sequence"/>
</dbReference>
<dbReference type="PROSITE" id="PS51841">
    <property type="entry name" value="LTD"/>
    <property type="match status" value="3"/>
</dbReference>
<evidence type="ECO:0000256" key="2">
    <source>
        <dbReference type="SAM" id="SignalP"/>
    </source>
</evidence>
<proteinExistence type="predicted"/>
<evidence type="ECO:0000313" key="5">
    <source>
        <dbReference type="Proteomes" id="UP001431776"/>
    </source>
</evidence>
<keyword evidence="2" id="KW-0732">Signal</keyword>
<feature type="chain" id="PRO_5043734093" evidence="2">
    <location>
        <begin position="25"/>
        <end position="1436"/>
    </location>
</feature>
<feature type="region of interest" description="Disordered" evidence="1">
    <location>
        <begin position="1412"/>
        <end position="1436"/>
    </location>
</feature>
<name>A0AAW6TS02_9BACT</name>
<feature type="domain" description="LTD" evidence="3">
    <location>
        <begin position="1088"/>
        <end position="1241"/>
    </location>
</feature>
<dbReference type="RefSeq" id="WP_349243373.1">
    <property type="nucleotide sequence ID" value="NZ_JASCXX010000002.1"/>
</dbReference>
<protein>
    <submittedName>
        <fullName evidence="4">Lamin tail domain-containing protein</fullName>
    </submittedName>
</protein>